<organism evidence="6 7">
    <name type="scientific">Rickenella mellea</name>
    <dbReference type="NCBI Taxonomy" id="50990"/>
    <lineage>
        <taxon>Eukaryota</taxon>
        <taxon>Fungi</taxon>
        <taxon>Dikarya</taxon>
        <taxon>Basidiomycota</taxon>
        <taxon>Agaricomycotina</taxon>
        <taxon>Agaricomycetes</taxon>
        <taxon>Hymenochaetales</taxon>
        <taxon>Rickenellaceae</taxon>
        <taxon>Rickenella</taxon>
    </lineage>
</organism>
<feature type="transmembrane region" description="Helical" evidence="5">
    <location>
        <begin position="20"/>
        <end position="40"/>
    </location>
</feature>
<keyword evidence="3 5" id="KW-1133">Transmembrane helix</keyword>
<dbReference type="STRING" id="50990.A0A4Y7PKK9"/>
<evidence type="ECO:0000313" key="6">
    <source>
        <dbReference type="EMBL" id="TDL15089.1"/>
    </source>
</evidence>
<dbReference type="PANTHER" id="PTHR31465:SF9">
    <property type="entry name" value="SPHINGOID LONG-CHAIN BASE TRANSPORTER RSB1"/>
    <property type="match status" value="1"/>
</dbReference>
<sequence length="303" mass="33529">MAPSAPPPNYNVQTDSAYHYIPTKSVCIIFLVLFGLSGLIHAFQAFYFRMRWLLATAFLACIGETAGWGARYWSSLTYGTPSTPFTIQICTTIISPTFLLAVYFTLLGRIILTLGPQYSRLSPRLYFRIFLTVDIVCLVVQALGGGWASGAKDPRPGADMMLGGIILQIVALITFNILGAEFLWRFYNDKPLREAPSATYSRNSSTSNVSLKHNNVEKGNGNLSYSPKRLQALIIGVVISNICLIIRGIYRTAELSDGFNGRIISTEIYFNLFDGAMVALATLTLNIIHPGYLLPREILDAKY</sequence>
<accession>A0A4Y7PKK9</accession>
<evidence type="ECO:0000256" key="2">
    <source>
        <dbReference type="ARBA" id="ARBA00022692"/>
    </source>
</evidence>
<feature type="transmembrane region" description="Helical" evidence="5">
    <location>
        <begin position="85"/>
        <end position="104"/>
    </location>
</feature>
<protein>
    <submittedName>
        <fullName evidence="6">RTA1 like protein</fullName>
    </submittedName>
</protein>
<feature type="transmembrane region" description="Helical" evidence="5">
    <location>
        <begin position="232"/>
        <end position="250"/>
    </location>
</feature>
<feature type="transmembrane region" description="Helical" evidence="5">
    <location>
        <begin position="270"/>
        <end position="288"/>
    </location>
</feature>
<reference evidence="6 7" key="1">
    <citation type="submission" date="2018-06" db="EMBL/GenBank/DDBJ databases">
        <title>A transcriptomic atlas of mushroom development highlights an independent origin of complex multicellularity.</title>
        <authorList>
            <consortium name="DOE Joint Genome Institute"/>
            <person name="Krizsan K."/>
            <person name="Almasi E."/>
            <person name="Merenyi Z."/>
            <person name="Sahu N."/>
            <person name="Viragh M."/>
            <person name="Koszo T."/>
            <person name="Mondo S."/>
            <person name="Kiss B."/>
            <person name="Balint B."/>
            <person name="Kues U."/>
            <person name="Barry K."/>
            <person name="Hegedus J.C."/>
            <person name="Henrissat B."/>
            <person name="Johnson J."/>
            <person name="Lipzen A."/>
            <person name="Ohm R."/>
            <person name="Nagy I."/>
            <person name="Pangilinan J."/>
            <person name="Yan J."/>
            <person name="Xiong Y."/>
            <person name="Grigoriev I.V."/>
            <person name="Hibbett D.S."/>
            <person name="Nagy L.G."/>
        </authorList>
    </citation>
    <scope>NUCLEOTIDE SEQUENCE [LARGE SCALE GENOMIC DNA]</scope>
    <source>
        <strain evidence="6 7">SZMC22713</strain>
    </source>
</reference>
<name>A0A4Y7PKK9_9AGAM</name>
<feature type="transmembrane region" description="Helical" evidence="5">
    <location>
        <begin position="52"/>
        <end position="73"/>
    </location>
</feature>
<feature type="transmembrane region" description="Helical" evidence="5">
    <location>
        <begin position="160"/>
        <end position="184"/>
    </location>
</feature>
<dbReference type="AlphaFoldDB" id="A0A4Y7PKK9"/>
<dbReference type="InterPro" id="IPR007568">
    <property type="entry name" value="RTA1"/>
</dbReference>
<dbReference type="Pfam" id="PF04479">
    <property type="entry name" value="RTA1"/>
    <property type="match status" value="1"/>
</dbReference>
<keyword evidence="7" id="KW-1185">Reference proteome</keyword>
<proteinExistence type="predicted"/>
<dbReference type="EMBL" id="ML170291">
    <property type="protein sequence ID" value="TDL15089.1"/>
    <property type="molecule type" value="Genomic_DNA"/>
</dbReference>
<keyword evidence="4 5" id="KW-0472">Membrane</keyword>
<evidence type="ECO:0000256" key="1">
    <source>
        <dbReference type="ARBA" id="ARBA00004141"/>
    </source>
</evidence>
<dbReference type="OrthoDB" id="3358017at2759"/>
<dbReference type="GO" id="GO:0000324">
    <property type="term" value="C:fungal-type vacuole"/>
    <property type="evidence" value="ECO:0007669"/>
    <property type="project" value="TreeGrafter"/>
</dbReference>
<gene>
    <name evidence="6" type="ORF">BD410DRAFT_139106</name>
</gene>
<dbReference type="Proteomes" id="UP000294933">
    <property type="component" value="Unassembled WGS sequence"/>
</dbReference>
<evidence type="ECO:0000313" key="7">
    <source>
        <dbReference type="Proteomes" id="UP000294933"/>
    </source>
</evidence>
<evidence type="ECO:0000256" key="3">
    <source>
        <dbReference type="ARBA" id="ARBA00022989"/>
    </source>
</evidence>
<dbReference type="PANTHER" id="PTHR31465">
    <property type="entry name" value="PROTEIN RTA1-RELATED"/>
    <property type="match status" value="1"/>
</dbReference>
<feature type="transmembrane region" description="Helical" evidence="5">
    <location>
        <begin position="125"/>
        <end position="148"/>
    </location>
</feature>
<keyword evidence="2 5" id="KW-0812">Transmembrane</keyword>
<dbReference type="VEuPathDB" id="FungiDB:BD410DRAFT_139106"/>
<dbReference type="GO" id="GO:0005886">
    <property type="term" value="C:plasma membrane"/>
    <property type="evidence" value="ECO:0007669"/>
    <property type="project" value="TreeGrafter"/>
</dbReference>
<comment type="subcellular location">
    <subcellularLocation>
        <location evidence="1">Membrane</location>
        <topology evidence="1">Multi-pass membrane protein</topology>
    </subcellularLocation>
</comment>
<evidence type="ECO:0000256" key="5">
    <source>
        <dbReference type="SAM" id="Phobius"/>
    </source>
</evidence>
<evidence type="ECO:0000256" key="4">
    <source>
        <dbReference type="ARBA" id="ARBA00023136"/>
    </source>
</evidence>